<evidence type="ECO:0000256" key="8">
    <source>
        <dbReference type="ARBA" id="ARBA00034015"/>
    </source>
</evidence>
<accession>A0AAD9Z820</accession>
<feature type="chain" id="PRO_5042214577" description="ribonuclease T1" evidence="9">
    <location>
        <begin position="19"/>
        <end position="148"/>
    </location>
</feature>
<comment type="similarity">
    <text evidence="1">Belongs to the ribonuclease N1/T1 family.</text>
</comment>
<dbReference type="PANTHER" id="PTHR42104">
    <property type="entry name" value="EXTRACELLULAR GUANYL-SPECIFIC RIBONUCLEASE RNTA (AFU_ORTHOLOGUE AFUA_4G03230)"/>
    <property type="match status" value="1"/>
</dbReference>
<proteinExistence type="inferred from homology"/>
<dbReference type="GO" id="GO:0016787">
    <property type="term" value="F:hydrolase activity"/>
    <property type="evidence" value="ECO:0007669"/>
    <property type="project" value="UniProtKB-KW"/>
</dbReference>
<keyword evidence="3" id="KW-0540">Nuclease</keyword>
<dbReference type="EC" id="4.6.1.24" evidence="2"/>
<gene>
    <name evidence="10" type="ORF">OEA41_006474</name>
</gene>
<evidence type="ECO:0000256" key="7">
    <source>
        <dbReference type="ARBA" id="ARBA00023239"/>
    </source>
</evidence>
<name>A0AAD9Z820_9LECA</name>
<sequence length="148" mass="16012">MHAFKTLLALALAVPTLTNPLLRVRSLFPASSLLSTPNLHQRQCVETCGSTCYSQSDIDAAVQQGYGYYENGQTVGSDKYPHQYKDYEGFSFPDSGPYYEFPILSSEQVYTAGSPGADRVIFTGGGTYEGVITHTGASGNDFLQCTAD</sequence>
<dbReference type="InterPro" id="IPR016191">
    <property type="entry name" value="Ribonuclease/ribotoxin"/>
</dbReference>
<keyword evidence="6" id="KW-1015">Disulfide bond</keyword>
<dbReference type="Gene3D" id="3.10.450.30">
    <property type="entry name" value="Microbial ribonucleases"/>
    <property type="match status" value="1"/>
</dbReference>
<dbReference type="Pfam" id="PF00545">
    <property type="entry name" value="Ribonuclease"/>
    <property type="match status" value="1"/>
</dbReference>
<dbReference type="GO" id="GO:0046589">
    <property type="term" value="F:ribonuclease T1 activity"/>
    <property type="evidence" value="ECO:0007669"/>
    <property type="project" value="UniProtKB-EC"/>
</dbReference>
<evidence type="ECO:0000256" key="3">
    <source>
        <dbReference type="ARBA" id="ARBA00022722"/>
    </source>
</evidence>
<dbReference type="EMBL" id="JASNWA010000007">
    <property type="protein sequence ID" value="KAK3173145.1"/>
    <property type="molecule type" value="Genomic_DNA"/>
</dbReference>
<dbReference type="CDD" id="cd00606">
    <property type="entry name" value="fungal_RNase"/>
    <property type="match status" value="1"/>
</dbReference>
<evidence type="ECO:0000256" key="1">
    <source>
        <dbReference type="ARBA" id="ARBA00009006"/>
    </source>
</evidence>
<dbReference type="InterPro" id="IPR000026">
    <property type="entry name" value="N1-like"/>
</dbReference>
<dbReference type="AlphaFoldDB" id="A0AAD9Z820"/>
<evidence type="ECO:0000256" key="2">
    <source>
        <dbReference type="ARBA" id="ARBA00012549"/>
    </source>
</evidence>
<evidence type="ECO:0000313" key="10">
    <source>
        <dbReference type="EMBL" id="KAK3173145.1"/>
    </source>
</evidence>
<protein>
    <recommendedName>
        <fullName evidence="2">ribonuclease T1</fullName>
        <ecNumber evidence="2">4.6.1.24</ecNumber>
    </recommendedName>
</protein>
<reference evidence="10" key="1">
    <citation type="submission" date="2022-11" db="EMBL/GenBank/DDBJ databases">
        <title>Chromosomal genome sequence assembly and mating type (MAT) locus characterization of the leprose asexual lichenized fungus Lepraria neglecta (Nyl.) Erichsen.</title>
        <authorList>
            <person name="Allen J.L."/>
            <person name="Pfeffer B."/>
        </authorList>
    </citation>
    <scope>NUCLEOTIDE SEQUENCE</scope>
    <source>
        <strain evidence="10">Allen 5258</strain>
    </source>
</reference>
<feature type="signal peptide" evidence="9">
    <location>
        <begin position="1"/>
        <end position="18"/>
    </location>
</feature>
<dbReference type="SUPFAM" id="SSF53933">
    <property type="entry name" value="Microbial ribonucleases"/>
    <property type="match status" value="1"/>
</dbReference>
<comment type="catalytic activity">
    <reaction evidence="8">
        <text>[RNA] containing guanosine + H2O = an [RNA fragment]-3'-guanosine-3'-phosphate + a 5'-hydroxy-ribonucleotide-3'-[RNA fragment].</text>
        <dbReference type="EC" id="4.6.1.24"/>
    </reaction>
</comment>
<evidence type="ECO:0000313" key="11">
    <source>
        <dbReference type="Proteomes" id="UP001276659"/>
    </source>
</evidence>
<dbReference type="PANTHER" id="PTHR42104:SF1">
    <property type="entry name" value="EXTRACELLULAR GUANYL-SPECIFIC RIBONUCLEASE RNTA (AFU_ORTHOLOGUE AFUA_4G03230)"/>
    <property type="match status" value="1"/>
</dbReference>
<keyword evidence="5" id="KW-0378">Hydrolase</keyword>
<evidence type="ECO:0000256" key="6">
    <source>
        <dbReference type="ARBA" id="ARBA00023157"/>
    </source>
</evidence>
<keyword evidence="9" id="KW-0732">Signal</keyword>
<evidence type="ECO:0000256" key="4">
    <source>
        <dbReference type="ARBA" id="ARBA00022759"/>
    </source>
</evidence>
<comment type="caution">
    <text evidence="10">The sequence shown here is derived from an EMBL/GenBank/DDBJ whole genome shotgun (WGS) entry which is preliminary data.</text>
</comment>
<evidence type="ECO:0000256" key="5">
    <source>
        <dbReference type="ARBA" id="ARBA00022801"/>
    </source>
</evidence>
<keyword evidence="4" id="KW-0255">Endonuclease</keyword>
<keyword evidence="11" id="KW-1185">Reference proteome</keyword>
<organism evidence="10 11">
    <name type="scientific">Lepraria neglecta</name>
    <dbReference type="NCBI Taxonomy" id="209136"/>
    <lineage>
        <taxon>Eukaryota</taxon>
        <taxon>Fungi</taxon>
        <taxon>Dikarya</taxon>
        <taxon>Ascomycota</taxon>
        <taxon>Pezizomycotina</taxon>
        <taxon>Lecanoromycetes</taxon>
        <taxon>OSLEUM clade</taxon>
        <taxon>Lecanoromycetidae</taxon>
        <taxon>Lecanorales</taxon>
        <taxon>Lecanorineae</taxon>
        <taxon>Stereocaulaceae</taxon>
        <taxon>Lepraria</taxon>
    </lineage>
</organism>
<keyword evidence="7" id="KW-0456">Lyase</keyword>
<dbReference type="GO" id="GO:0003723">
    <property type="term" value="F:RNA binding"/>
    <property type="evidence" value="ECO:0007669"/>
    <property type="project" value="InterPro"/>
</dbReference>
<evidence type="ECO:0000256" key="9">
    <source>
        <dbReference type="SAM" id="SignalP"/>
    </source>
</evidence>
<dbReference type="Proteomes" id="UP001276659">
    <property type="component" value="Unassembled WGS sequence"/>
</dbReference>